<dbReference type="PANTHER" id="PTHR33121">
    <property type="entry name" value="CYCLIC DI-GMP PHOSPHODIESTERASE PDEF"/>
    <property type="match status" value="1"/>
</dbReference>
<keyword evidence="3" id="KW-1185">Reference proteome</keyword>
<dbReference type="InterPro" id="IPR035919">
    <property type="entry name" value="EAL_sf"/>
</dbReference>
<dbReference type="InterPro" id="IPR001633">
    <property type="entry name" value="EAL_dom"/>
</dbReference>
<evidence type="ECO:0000259" key="1">
    <source>
        <dbReference type="PROSITE" id="PS50883"/>
    </source>
</evidence>
<comment type="caution">
    <text evidence="2">The sequence shown here is derived from an EMBL/GenBank/DDBJ whole genome shotgun (WGS) entry which is preliminary data.</text>
</comment>
<dbReference type="PANTHER" id="PTHR33121:SF71">
    <property type="entry name" value="OXYGEN SENSOR PROTEIN DOSP"/>
    <property type="match status" value="1"/>
</dbReference>
<gene>
    <name evidence="2" type="ORF">FXB38_30020</name>
</gene>
<dbReference type="GO" id="GO:0071111">
    <property type="term" value="F:cyclic-guanylate-specific phosphodiesterase activity"/>
    <property type="evidence" value="ECO:0007669"/>
    <property type="project" value="InterPro"/>
</dbReference>
<dbReference type="Proteomes" id="UP000324853">
    <property type="component" value="Unassembled WGS sequence"/>
</dbReference>
<protein>
    <submittedName>
        <fullName evidence="2">EAL domain-containing protein</fullName>
    </submittedName>
</protein>
<dbReference type="InterPro" id="IPR050706">
    <property type="entry name" value="Cyclic-di-GMP_PDE-like"/>
</dbReference>
<proteinExistence type="predicted"/>
<organism evidence="2 3">
    <name type="scientific">Bradyrhizobium cytisi</name>
    <dbReference type="NCBI Taxonomy" id="515489"/>
    <lineage>
        <taxon>Bacteria</taxon>
        <taxon>Pseudomonadati</taxon>
        <taxon>Pseudomonadota</taxon>
        <taxon>Alphaproteobacteria</taxon>
        <taxon>Hyphomicrobiales</taxon>
        <taxon>Nitrobacteraceae</taxon>
        <taxon>Bradyrhizobium</taxon>
    </lineage>
</organism>
<dbReference type="Gene3D" id="3.20.20.450">
    <property type="entry name" value="EAL domain"/>
    <property type="match status" value="1"/>
</dbReference>
<evidence type="ECO:0000313" key="3">
    <source>
        <dbReference type="Proteomes" id="UP000324853"/>
    </source>
</evidence>
<dbReference type="OrthoDB" id="9814202at2"/>
<reference evidence="2 3" key="1">
    <citation type="submission" date="2019-08" db="EMBL/GenBank/DDBJ databases">
        <title>Bradyrhizobium hipponensis sp. nov., a rhizobium isolated from a Lupinus angustifolius root nodule in Tunisia.</title>
        <authorList>
            <person name="Off K."/>
            <person name="Rejili M."/>
            <person name="Mars M."/>
            <person name="Brachmann A."/>
            <person name="Marin M."/>
        </authorList>
    </citation>
    <scope>NUCLEOTIDE SEQUENCE [LARGE SCALE GENOMIC DNA]</scope>
    <source>
        <strain evidence="2 3">CTAW11</strain>
    </source>
</reference>
<name>A0A5S4W7A9_9BRAD</name>
<dbReference type="EMBL" id="VSSR01000056">
    <property type="protein sequence ID" value="TYL77188.1"/>
    <property type="molecule type" value="Genomic_DNA"/>
</dbReference>
<feature type="domain" description="EAL" evidence="1">
    <location>
        <begin position="1"/>
        <end position="54"/>
    </location>
</feature>
<accession>A0A5S4W7A9</accession>
<dbReference type="AlphaFoldDB" id="A0A5S4W7A9"/>
<sequence>MPPPRCVAPVVAEGVETEAQRAFLEHEGCGEMQGYLIGRPEPIEQYCDLIGINVERRRYALNSSQLPGSVRPIGTNGRLQVF</sequence>
<dbReference type="SUPFAM" id="SSF141868">
    <property type="entry name" value="EAL domain-like"/>
    <property type="match status" value="1"/>
</dbReference>
<dbReference type="PROSITE" id="PS50883">
    <property type="entry name" value="EAL"/>
    <property type="match status" value="1"/>
</dbReference>
<evidence type="ECO:0000313" key="2">
    <source>
        <dbReference type="EMBL" id="TYL77188.1"/>
    </source>
</evidence>